<dbReference type="OrthoDB" id="10509218at2759"/>
<dbReference type="Proteomes" id="UP000701801">
    <property type="component" value="Unassembled WGS sequence"/>
</dbReference>
<comment type="caution">
    <text evidence="2">The sequence shown here is derived from an EMBL/GenBank/DDBJ whole genome shotgun (WGS) entry which is preliminary data.</text>
</comment>
<evidence type="ECO:0000313" key="3">
    <source>
        <dbReference type="Proteomes" id="UP000701801"/>
    </source>
</evidence>
<name>A0A9N9QBJ3_9HELO</name>
<evidence type="ECO:0000313" key="2">
    <source>
        <dbReference type="EMBL" id="CAG8981542.1"/>
    </source>
</evidence>
<dbReference type="AlphaFoldDB" id="A0A9N9QBJ3"/>
<keyword evidence="3" id="KW-1185">Reference proteome</keyword>
<organism evidence="2 3">
    <name type="scientific">Hymenoscyphus albidus</name>
    <dbReference type="NCBI Taxonomy" id="595503"/>
    <lineage>
        <taxon>Eukaryota</taxon>
        <taxon>Fungi</taxon>
        <taxon>Dikarya</taxon>
        <taxon>Ascomycota</taxon>
        <taxon>Pezizomycotina</taxon>
        <taxon>Leotiomycetes</taxon>
        <taxon>Helotiales</taxon>
        <taxon>Helotiaceae</taxon>
        <taxon>Hymenoscyphus</taxon>
    </lineage>
</organism>
<proteinExistence type="predicted"/>
<gene>
    <name evidence="2" type="ORF">HYALB_00013169</name>
</gene>
<accession>A0A9N9QBJ3</accession>
<feature type="compositionally biased region" description="Low complexity" evidence="1">
    <location>
        <begin position="160"/>
        <end position="172"/>
    </location>
</feature>
<feature type="region of interest" description="Disordered" evidence="1">
    <location>
        <begin position="91"/>
        <end position="180"/>
    </location>
</feature>
<evidence type="ECO:0000256" key="1">
    <source>
        <dbReference type="SAM" id="MobiDB-lite"/>
    </source>
</evidence>
<protein>
    <submittedName>
        <fullName evidence="2">Uncharacterized protein</fullName>
    </submittedName>
</protein>
<sequence length="180" mass="18989">MPSRRNTSQRNFTVSRLQTKPSAALRLRHRGETNFSDVDVAYHMADGDGSEEMCDALPDLPPKSCYLITQAVPGSSVFEAHVIPEFFKLQTPPDFKTTAGTVVAGHGGSGTSSRSNSVSRTGSMSSTARQSQSHTQRPSGTSSNTSSGFTVRPGSVSRPSGTSTNANSGSTAKRTHNPVA</sequence>
<feature type="compositionally biased region" description="Polar residues" evidence="1">
    <location>
        <begin position="128"/>
        <end position="138"/>
    </location>
</feature>
<feature type="compositionally biased region" description="Low complexity" evidence="1">
    <location>
        <begin position="139"/>
        <end position="148"/>
    </location>
</feature>
<reference evidence="2" key="1">
    <citation type="submission" date="2021-07" db="EMBL/GenBank/DDBJ databases">
        <authorList>
            <person name="Durling M."/>
        </authorList>
    </citation>
    <scope>NUCLEOTIDE SEQUENCE</scope>
</reference>
<dbReference type="EMBL" id="CAJVRM010000487">
    <property type="protein sequence ID" value="CAG8981542.1"/>
    <property type="molecule type" value="Genomic_DNA"/>
</dbReference>
<feature type="compositionally biased region" description="Low complexity" evidence="1">
    <location>
        <begin position="111"/>
        <end position="127"/>
    </location>
</feature>